<dbReference type="EMBL" id="LNYS01000006">
    <property type="protein sequence ID" value="KTD52346.1"/>
    <property type="molecule type" value="Genomic_DNA"/>
</dbReference>
<dbReference type="AlphaFoldDB" id="A0A0W0Y694"/>
<organism evidence="6 7">
    <name type="scientific">Legionella quinlivanii</name>
    <dbReference type="NCBI Taxonomy" id="45073"/>
    <lineage>
        <taxon>Bacteria</taxon>
        <taxon>Pseudomonadati</taxon>
        <taxon>Pseudomonadota</taxon>
        <taxon>Gammaproteobacteria</taxon>
        <taxon>Legionellales</taxon>
        <taxon>Legionellaceae</taxon>
        <taxon>Legionella</taxon>
    </lineage>
</organism>
<dbReference type="OrthoDB" id="5728201at2"/>
<evidence type="ECO:0000259" key="5">
    <source>
        <dbReference type="PROSITE" id="PS51007"/>
    </source>
</evidence>
<dbReference type="Gene3D" id="1.10.760.10">
    <property type="entry name" value="Cytochrome c-like domain"/>
    <property type="match status" value="1"/>
</dbReference>
<dbReference type="GO" id="GO:0020037">
    <property type="term" value="F:heme binding"/>
    <property type="evidence" value="ECO:0007669"/>
    <property type="project" value="InterPro"/>
</dbReference>
<keyword evidence="3 4" id="KW-0408">Iron</keyword>
<keyword evidence="2 4" id="KW-0479">Metal-binding</keyword>
<evidence type="ECO:0000256" key="4">
    <source>
        <dbReference type="PROSITE-ProRule" id="PRU00433"/>
    </source>
</evidence>
<evidence type="ECO:0000313" key="6">
    <source>
        <dbReference type="EMBL" id="KTD52346.1"/>
    </source>
</evidence>
<evidence type="ECO:0000256" key="3">
    <source>
        <dbReference type="ARBA" id="ARBA00023004"/>
    </source>
</evidence>
<dbReference type="SUPFAM" id="SSF46626">
    <property type="entry name" value="Cytochrome c"/>
    <property type="match status" value="1"/>
</dbReference>
<sequence>MNISNIGAWWFGVSLSLILGFLSLQINPVMAETLDISIKGNVHPLAQKELIRHPALMEIGPMTLPIYPNQTLLLKGIPLCKLFEGLIQDSENYLKVSARDGYVAYFTIEDFYPCASNKIPGFLVLEDPQYPWPLLLNSDRSAGPFYLVWLGKRFSESVYGIQSLEVVAEHPLQTILPAGMNAKEHAGARVFMAKCNVCHLLNGAGGSKLAHDLNNPNPLNYFSEEELRRFIRDPHSLRPVISPKKFPFSLSKLSQQELTELISFLKFIKNNTAANQSVP</sequence>
<dbReference type="GO" id="GO:0046872">
    <property type="term" value="F:metal ion binding"/>
    <property type="evidence" value="ECO:0007669"/>
    <property type="project" value="UniProtKB-KW"/>
</dbReference>
<accession>A0A0W0Y694</accession>
<dbReference type="GO" id="GO:0009055">
    <property type="term" value="F:electron transfer activity"/>
    <property type="evidence" value="ECO:0007669"/>
    <property type="project" value="InterPro"/>
</dbReference>
<keyword evidence="1 4" id="KW-0349">Heme</keyword>
<comment type="caution">
    <text evidence="6">The sequence shown here is derived from an EMBL/GenBank/DDBJ whole genome shotgun (WGS) entry which is preliminary data.</text>
</comment>
<evidence type="ECO:0000313" key="7">
    <source>
        <dbReference type="Proteomes" id="UP000054618"/>
    </source>
</evidence>
<keyword evidence="7" id="KW-1185">Reference proteome</keyword>
<dbReference type="PATRIC" id="fig|45073.5.peg.1255"/>
<dbReference type="InterPro" id="IPR036909">
    <property type="entry name" value="Cyt_c-like_dom_sf"/>
</dbReference>
<dbReference type="InterPro" id="IPR009056">
    <property type="entry name" value="Cyt_c-like_dom"/>
</dbReference>
<dbReference type="RefSeq" id="WP_103989278.1">
    <property type="nucleotide sequence ID" value="NZ_CAAAIK010000003.1"/>
</dbReference>
<evidence type="ECO:0000256" key="1">
    <source>
        <dbReference type="ARBA" id="ARBA00022617"/>
    </source>
</evidence>
<gene>
    <name evidence="6" type="ORF">Lqui_1190</name>
</gene>
<protein>
    <recommendedName>
        <fullName evidence="5">Cytochrome c domain-containing protein</fullName>
    </recommendedName>
</protein>
<name>A0A0W0Y694_9GAMM</name>
<reference evidence="6 7" key="1">
    <citation type="submission" date="2015-11" db="EMBL/GenBank/DDBJ databases">
        <title>Genomic analysis of 38 Legionella species identifies large and diverse effector repertoires.</title>
        <authorList>
            <person name="Burstein D."/>
            <person name="Amaro F."/>
            <person name="Zusman T."/>
            <person name="Lifshitz Z."/>
            <person name="Cohen O."/>
            <person name="Gilbert J.A."/>
            <person name="Pupko T."/>
            <person name="Shuman H.A."/>
            <person name="Segal G."/>
        </authorList>
    </citation>
    <scope>NUCLEOTIDE SEQUENCE [LARGE SCALE GENOMIC DNA]</scope>
    <source>
        <strain evidence="6 7">CDC#1442-AUS-E</strain>
    </source>
</reference>
<dbReference type="PROSITE" id="PS51007">
    <property type="entry name" value="CYTC"/>
    <property type="match status" value="1"/>
</dbReference>
<proteinExistence type="predicted"/>
<dbReference type="Proteomes" id="UP000054618">
    <property type="component" value="Unassembled WGS sequence"/>
</dbReference>
<feature type="domain" description="Cytochrome c" evidence="5">
    <location>
        <begin position="182"/>
        <end position="269"/>
    </location>
</feature>
<evidence type="ECO:0000256" key="2">
    <source>
        <dbReference type="ARBA" id="ARBA00022723"/>
    </source>
</evidence>
<dbReference type="STRING" id="45073.Lqui_1190"/>